<evidence type="ECO:0000256" key="2">
    <source>
        <dbReference type="PIRSR" id="PIRSR601310-3"/>
    </source>
</evidence>
<dbReference type="InterPro" id="IPR001310">
    <property type="entry name" value="Histidine_triad_HIT"/>
</dbReference>
<name>A0A4R3Q7J9_RHISU</name>
<sequence>MHMALMRFSMSKRKPFDLDGYLRDITTRPCFICGVVSGDPAFFHHRIFEDEETIIFLSKYPTLPGYCLVSPKKHREDLAQDLSTEEYLRLQGHIHVLSRALKKLLEAERIYVLSLGSQQANSHIHFHVVPLPAGVPLQEQQYHALMAEHGVLQIPADEMARLAEQITQAFLEELSTS</sequence>
<dbReference type="PANTHER" id="PTHR46648:SF1">
    <property type="entry name" value="ADENOSINE 5'-MONOPHOSPHORAMIDASE HNT1"/>
    <property type="match status" value="1"/>
</dbReference>
<dbReference type="InterPro" id="IPR011146">
    <property type="entry name" value="HIT-like"/>
</dbReference>
<evidence type="ECO:0000256" key="3">
    <source>
        <dbReference type="PROSITE-ProRule" id="PRU00464"/>
    </source>
</evidence>
<dbReference type="Pfam" id="PF01230">
    <property type="entry name" value="HIT"/>
    <property type="match status" value="1"/>
</dbReference>
<dbReference type="AlphaFoldDB" id="A0A4R3Q7J9"/>
<protein>
    <submittedName>
        <fullName evidence="5">Histidine triad (HIT) family protein</fullName>
    </submittedName>
</protein>
<reference evidence="5 6" key="1">
    <citation type="submission" date="2019-03" db="EMBL/GenBank/DDBJ databases">
        <title>Genomic Encyclopedia of Type Strains, Phase IV (KMG-V): Genome sequencing to study the core and pangenomes of soil and plant-associated prokaryotes.</title>
        <authorList>
            <person name="Whitman W."/>
        </authorList>
    </citation>
    <scope>NUCLEOTIDE SEQUENCE [LARGE SCALE GENOMIC DNA]</scope>
    <source>
        <strain evidence="5 6">Hc14</strain>
    </source>
</reference>
<evidence type="ECO:0000313" key="6">
    <source>
        <dbReference type="Proteomes" id="UP000294576"/>
    </source>
</evidence>
<dbReference type="SUPFAM" id="SSF54197">
    <property type="entry name" value="HIT-like"/>
    <property type="match status" value="1"/>
</dbReference>
<comment type="caution">
    <text evidence="5">The sequence shown here is derived from an EMBL/GenBank/DDBJ whole genome shotgun (WGS) entry which is preliminary data.</text>
</comment>
<evidence type="ECO:0000259" key="4">
    <source>
        <dbReference type="PROSITE" id="PS51084"/>
    </source>
</evidence>
<dbReference type="Gene3D" id="3.30.428.10">
    <property type="entry name" value="HIT-like"/>
    <property type="match status" value="1"/>
</dbReference>
<gene>
    <name evidence="5" type="ORF">EV132_104369</name>
</gene>
<dbReference type="EMBL" id="SMBH01000004">
    <property type="protein sequence ID" value="TCU17340.1"/>
    <property type="molecule type" value="Genomic_DNA"/>
</dbReference>
<proteinExistence type="predicted"/>
<dbReference type="PROSITE" id="PS51084">
    <property type="entry name" value="HIT_2"/>
    <property type="match status" value="1"/>
</dbReference>
<feature type="active site" description="Tele-AMP-histidine intermediate" evidence="1">
    <location>
        <position position="125"/>
    </location>
</feature>
<dbReference type="Proteomes" id="UP000294576">
    <property type="component" value="Unassembled WGS sequence"/>
</dbReference>
<dbReference type="GO" id="GO:0003824">
    <property type="term" value="F:catalytic activity"/>
    <property type="evidence" value="ECO:0007669"/>
    <property type="project" value="InterPro"/>
</dbReference>
<dbReference type="InterPro" id="IPR036265">
    <property type="entry name" value="HIT-like_sf"/>
</dbReference>
<accession>A0A4R3Q7J9</accession>
<dbReference type="GO" id="GO:0009117">
    <property type="term" value="P:nucleotide metabolic process"/>
    <property type="evidence" value="ECO:0007669"/>
    <property type="project" value="TreeGrafter"/>
</dbReference>
<evidence type="ECO:0000313" key="5">
    <source>
        <dbReference type="EMBL" id="TCU17340.1"/>
    </source>
</evidence>
<feature type="short sequence motif" description="Histidine triad motif" evidence="2 3">
    <location>
        <begin position="123"/>
        <end position="127"/>
    </location>
</feature>
<feature type="domain" description="HIT" evidence="4">
    <location>
        <begin position="31"/>
        <end position="138"/>
    </location>
</feature>
<dbReference type="PANTHER" id="PTHR46648">
    <property type="entry name" value="HIT FAMILY PROTEIN 1"/>
    <property type="match status" value="1"/>
</dbReference>
<organism evidence="5 6">
    <name type="scientific">Rhizobium sullae</name>
    <name type="common">Rhizobium hedysari</name>
    <dbReference type="NCBI Taxonomy" id="50338"/>
    <lineage>
        <taxon>Bacteria</taxon>
        <taxon>Pseudomonadati</taxon>
        <taxon>Pseudomonadota</taxon>
        <taxon>Alphaproteobacteria</taxon>
        <taxon>Hyphomicrobiales</taxon>
        <taxon>Rhizobiaceae</taxon>
        <taxon>Rhizobium/Agrobacterium group</taxon>
        <taxon>Rhizobium</taxon>
    </lineage>
</organism>
<evidence type="ECO:0000256" key="1">
    <source>
        <dbReference type="PIRSR" id="PIRSR601310-1"/>
    </source>
</evidence>